<evidence type="ECO:0000313" key="1">
    <source>
        <dbReference type="EMBL" id="MBW88454.1"/>
    </source>
</evidence>
<dbReference type="EMBL" id="GGEC01007971">
    <property type="protein sequence ID" value="MBW88454.1"/>
    <property type="molecule type" value="Transcribed_RNA"/>
</dbReference>
<proteinExistence type="predicted"/>
<protein>
    <submittedName>
        <fullName evidence="1">Uncharacterized protein</fullName>
    </submittedName>
</protein>
<sequence>MQEHQNFPLPLPFPFTGVQDIWEAHSEKDILVKYYACCIINIWAFDLFCI</sequence>
<dbReference type="AlphaFoldDB" id="A0A2P2J4Q9"/>
<reference evidence="1" key="1">
    <citation type="submission" date="2018-02" db="EMBL/GenBank/DDBJ databases">
        <title>Rhizophora mucronata_Transcriptome.</title>
        <authorList>
            <person name="Meera S.P."/>
            <person name="Sreeshan A."/>
            <person name="Augustine A."/>
        </authorList>
    </citation>
    <scope>NUCLEOTIDE SEQUENCE</scope>
    <source>
        <tissue evidence="1">Leaf</tissue>
    </source>
</reference>
<organism evidence="1">
    <name type="scientific">Rhizophora mucronata</name>
    <name type="common">Asiatic mangrove</name>
    <dbReference type="NCBI Taxonomy" id="61149"/>
    <lineage>
        <taxon>Eukaryota</taxon>
        <taxon>Viridiplantae</taxon>
        <taxon>Streptophyta</taxon>
        <taxon>Embryophyta</taxon>
        <taxon>Tracheophyta</taxon>
        <taxon>Spermatophyta</taxon>
        <taxon>Magnoliopsida</taxon>
        <taxon>eudicotyledons</taxon>
        <taxon>Gunneridae</taxon>
        <taxon>Pentapetalae</taxon>
        <taxon>rosids</taxon>
        <taxon>fabids</taxon>
        <taxon>Malpighiales</taxon>
        <taxon>Rhizophoraceae</taxon>
        <taxon>Rhizophora</taxon>
    </lineage>
</organism>
<accession>A0A2P2J4Q9</accession>
<name>A0A2P2J4Q9_RHIMU</name>